<dbReference type="PANTHER" id="PTHR11552:SF210">
    <property type="entry name" value="GLUCOSE-METHANOL-CHOLINE OXIDOREDUCTASE N-TERMINAL DOMAIN-CONTAINING PROTEIN-RELATED"/>
    <property type="match status" value="1"/>
</dbReference>
<evidence type="ECO:0000256" key="3">
    <source>
        <dbReference type="RuleBase" id="RU003968"/>
    </source>
</evidence>
<accession>A0A8H5ZMH6</accession>
<dbReference type="PROSITE" id="PS00623">
    <property type="entry name" value="GMC_OXRED_1"/>
    <property type="match status" value="1"/>
</dbReference>
<name>A0A8H5ZMH6_COCSA</name>
<dbReference type="OMA" id="NCIARHY"/>
<feature type="binding site" evidence="2">
    <location>
        <position position="100"/>
    </location>
    <ligand>
        <name>FAD</name>
        <dbReference type="ChEBI" id="CHEBI:57692"/>
    </ligand>
</feature>
<evidence type="ECO:0000313" key="6">
    <source>
        <dbReference type="EMBL" id="KAF5850909.1"/>
    </source>
</evidence>
<dbReference type="SUPFAM" id="SSF54373">
    <property type="entry name" value="FAD-linked reductases, C-terminal domain"/>
    <property type="match status" value="1"/>
</dbReference>
<keyword evidence="2 3" id="KW-0274">FAD</keyword>
<reference evidence="6" key="1">
    <citation type="submission" date="2019-11" db="EMBL/GenBank/DDBJ databases">
        <title>Bipolaris sorokiniana Genome sequencing.</title>
        <authorList>
            <person name="Wang H."/>
        </authorList>
    </citation>
    <scope>NUCLEOTIDE SEQUENCE</scope>
</reference>
<feature type="region of interest" description="Disordered" evidence="4">
    <location>
        <begin position="384"/>
        <end position="417"/>
    </location>
</feature>
<dbReference type="InterPro" id="IPR036188">
    <property type="entry name" value="FAD/NAD-bd_sf"/>
</dbReference>
<dbReference type="Pfam" id="PF00732">
    <property type="entry name" value="GMC_oxred_N"/>
    <property type="match status" value="1"/>
</dbReference>
<proteinExistence type="inferred from homology"/>
<evidence type="ECO:0000256" key="4">
    <source>
        <dbReference type="SAM" id="MobiDB-lite"/>
    </source>
</evidence>
<comment type="similarity">
    <text evidence="1 3">Belongs to the GMC oxidoreductase family.</text>
</comment>
<dbReference type="Pfam" id="PF05199">
    <property type="entry name" value="GMC_oxred_C"/>
    <property type="match status" value="1"/>
</dbReference>
<dbReference type="PANTHER" id="PTHR11552">
    <property type="entry name" value="GLUCOSE-METHANOL-CHOLINE GMC OXIDOREDUCTASE"/>
    <property type="match status" value="1"/>
</dbReference>
<dbReference type="InterPro" id="IPR007867">
    <property type="entry name" value="GMC_OxRtase_C"/>
</dbReference>
<dbReference type="GO" id="GO:0016614">
    <property type="term" value="F:oxidoreductase activity, acting on CH-OH group of donors"/>
    <property type="evidence" value="ECO:0007669"/>
    <property type="project" value="InterPro"/>
</dbReference>
<feature type="domain" description="Glucose-methanol-choline oxidoreductase N-terminal" evidence="5">
    <location>
        <begin position="98"/>
        <end position="121"/>
    </location>
</feature>
<protein>
    <recommendedName>
        <fullName evidence="5">Glucose-methanol-choline oxidoreductase N-terminal domain-containing protein</fullName>
    </recommendedName>
</protein>
<dbReference type="SUPFAM" id="SSF51905">
    <property type="entry name" value="FAD/NAD(P)-binding domain"/>
    <property type="match status" value="1"/>
</dbReference>
<organism evidence="6 7">
    <name type="scientific">Cochliobolus sativus</name>
    <name type="common">Common root rot and spot blotch fungus</name>
    <name type="synonym">Bipolaris sorokiniana</name>
    <dbReference type="NCBI Taxonomy" id="45130"/>
    <lineage>
        <taxon>Eukaryota</taxon>
        <taxon>Fungi</taxon>
        <taxon>Dikarya</taxon>
        <taxon>Ascomycota</taxon>
        <taxon>Pezizomycotina</taxon>
        <taxon>Dothideomycetes</taxon>
        <taxon>Pleosporomycetidae</taxon>
        <taxon>Pleosporales</taxon>
        <taxon>Pleosporineae</taxon>
        <taxon>Pleosporaceae</taxon>
        <taxon>Bipolaris</taxon>
    </lineage>
</organism>
<evidence type="ECO:0000256" key="1">
    <source>
        <dbReference type="ARBA" id="ARBA00010790"/>
    </source>
</evidence>
<feature type="binding site" evidence="2">
    <location>
        <position position="251"/>
    </location>
    <ligand>
        <name>FAD</name>
        <dbReference type="ChEBI" id="CHEBI:57692"/>
    </ligand>
</feature>
<evidence type="ECO:0000256" key="2">
    <source>
        <dbReference type="PIRSR" id="PIRSR000137-2"/>
    </source>
</evidence>
<comment type="caution">
    <text evidence="6">The sequence shown here is derived from an EMBL/GenBank/DDBJ whole genome shotgun (WGS) entry which is preliminary data.</text>
</comment>
<comment type="cofactor">
    <cofactor evidence="2">
        <name>FAD</name>
        <dbReference type="ChEBI" id="CHEBI:57692"/>
    </cofactor>
</comment>
<evidence type="ECO:0000313" key="7">
    <source>
        <dbReference type="Proteomes" id="UP000624244"/>
    </source>
</evidence>
<dbReference type="Gene3D" id="3.50.50.60">
    <property type="entry name" value="FAD/NAD(P)-binding domain"/>
    <property type="match status" value="1"/>
</dbReference>
<dbReference type="Proteomes" id="UP000624244">
    <property type="component" value="Unassembled WGS sequence"/>
</dbReference>
<feature type="compositionally biased region" description="Low complexity" evidence="4">
    <location>
        <begin position="395"/>
        <end position="413"/>
    </location>
</feature>
<dbReference type="InterPro" id="IPR012132">
    <property type="entry name" value="GMC_OxRdtase"/>
</dbReference>
<dbReference type="InterPro" id="IPR000172">
    <property type="entry name" value="GMC_OxRdtase_N"/>
</dbReference>
<dbReference type="PIRSF" id="PIRSF000137">
    <property type="entry name" value="Alcohol_oxidase"/>
    <property type="match status" value="1"/>
</dbReference>
<dbReference type="AlphaFoldDB" id="A0A8H5ZMH6"/>
<dbReference type="Gene3D" id="3.30.560.10">
    <property type="entry name" value="Glucose Oxidase, domain 3"/>
    <property type="match status" value="1"/>
</dbReference>
<dbReference type="GO" id="GO:0050660">
    <property type="term" value="F:flavin adenine dinucleotide binding"/>
    <property type="evidence" value="ECO:0007669"/>
    <property type="project" value="InterPro"/>
</dbReference>
<keyword evidence="3" id="KW-0285">Flavoprotein</keyword>
<sequence length="635" mass="69030">MSKECVTSAAPAEDLTSRSYDYIICGGGTAGLAVASRLTEEENITVAVLEAGGNALNDLVVDAPSMYTQTWGNPNYDWDYKTVPQKGTAGRVHGWIRGKVLGGSSAVNYGMFSMASKQDLDNWEELGNKGWSFEDLKPYYRKFETYHPASEAYGEKIDNKYLDKSLRGTSGPIHISFVETDVTWSQDMWPKTIINAGYLPANDPRVGSAIGGFNQLCTIDPRHNRRSYSARDYYEPAKDRPNLFLLTHALVSKIELEKNADTVKATGVQFTFNGSPFTVKANREVIVCGGVVNSPQILELSGIGSPEVLQKAGVEVTVDLPGVGDNLCDHSATAIVLGVKDEYPTAEALLRNPALTQQALEAYLTHKSGPFAAGPTTTGFASLSKVSPDLPNPQSHIDSLLTSHSSSTTTTTDPAGRDPLIARQLLDPKEAVCQLVLLPTGVNTYRPENANQLLPCEEEGMWATLGVCSTRSFSRGSTHITSSNPEAYPAIDPAYFAHPLDIDLMARSAMHALSFADIEPLKQIFRRDENGELVVPRNASGPLPRNVDEAKEWVQKNTVTEYHPVGTCAMLPREKGGVVDEELRVYGVQGLRVVDASIFPLHVQGNIVSLVYAIAEKAADMIRGRTRRPDSVHGA</sequence>
<gene>
    <name evidence="6" type="ORF">GGP41_010548</name>
</gene>
<evidence type="ECO:0000259" key="5">
    <source>
        <dbReference type="PROSITE" id="PS00623"/>
    </source>
</evidence>
<dbReference type="EMBL" id="WNKQ01000006">
    <property type="protein sequence ID" value="KAF5850909.1"/>
    <property type="molecule type" value="Genomic_DNA"/>
</dbReference>